<gene>
    <name evidence="1" type="ORF">XELAEV_18033608mg</name>
</gene>
<dbReference type="Proteomes" id="UP000694892">
    <property type="component" value="Chromosome 6S"/>
</dbReference>
<proteinExistence type="predicted"/>
<evidence type="ECO:0000313" key="1">
    <source>
        <dbReference type="EMBL" id="OCT74621.1"/>
    </source>
</evidence>
<sequence>MEPVKKKKWQSVTMDTFCLVLSGSSPLKCLSSDPIQYFLIKFLLQFPSVLGRKSALFCKEEFLMLNVTSFFPLLAYRYREKDVLELFCASV</sequence>
<name>A0A974CLY4_XENLA</name>
<dbReference type="EMBL" id="CM004477">
    <property type="protein sequence ID" value="OCT74621.1"/>
    <property type="molecule type" value="Genomic_DNA"/>
</dbReference>
<accession>A0A974CLY4</accession>
<organism evidence="1 2">
    <name type="scientific">Xenopus laevis</name>
    <name type="common">African clawed frog</name>
    <dbReference type="NCBI Taxonomy" id="8355"/>
    <lineage>
        <taxon>Eukaryota</taxon>
        <taxon>Metazoa</taxon>
        <taxon>Chordata</taxon>
        <taxon>Craniata</taxon>
        <taxon>Vertebrata</taxon>
        <taxon>Euteleostomi</taxon>
        <taxon>Amphibia</taxon>
        <taxon>Batrachia</taxon>
        <taxon>Anura</taxon>
        <taxon>Pipoidea</taxon>
        <taxon>Pipidae</taxon>
        <taxon>Xenopodinae</taxon>
        <taxon>Xenopus</taxon>
        <taxon>Xenopus</taxon>
    </lineage>
</organism>
<dbReference type="AlphaFoldDB" id="A0A974CLY4"/>
<reference evidence="2" key="1">
    <citation type="journal article" date="2016" name="Nature">
        <title>Genome evolution in the allotetraploid frog Xenopus laevis.</title>
        <authorList>
            <person name="Session A.M."/>
            <person name="Uno Y."/>
            <person name="Kwon T."/>
            <person name="Chapman J.A."/>
            <person name="Toyoda A."/>
            <person name="Takahashi S."/>
            <person name="Fukui A."/>
            <person name="Hikosaka A."/>
            <person name="Suzuki A."/>
            <person name="Kondo M."/>
            <person name="van Heeringen S.J."/>
            <person name="Quigley I."/>
            <person name="Heinz S."/>
            <person name="Ogino H."/>
            <person name="Ochi H."/>
            <person name="Hellsten U."/>
            <person name="Lyons J.B."/>
            <person name="Simakov O."/>
            <person name="Putnam N."/>
            <person name="Stites J."/>
            <person name="Kuroki Y."/>
            <person name="Tanaka T."/>
            <person name="Michiue T."/>
            <person name="Watanabe M."/>
            <person name="Bogdanovic O."/>
            <person name="Lister R."/>
            <person name="Georgiou G."/>
            <person name="Paranjpe S.S."/>
            <person name="van Kruijsbergen I."/>
            <person name="Shu S."/>
            <person name="Carlson J."/>
            <person name="Kinoshita T."/>
            <person name="Ohta Y."/>
            <person name="Mawaribuchi S."/>
            <person name="Jenkins J."/>
            <person name="Grimwood J."/>
            <person name="Schmutz J."/>
            <person name="Mitros T."/>
            <person name="Mozaffari S.V."/>
            <person name="Suzuki Y."/>
            <person name="Haramoto Y."/>
            <person name="Yamamoto T.S."/>
            <person name="Takagi C."/>
            <person name="Heald R."/>
            <person name="Miller K."/>
            <person name="Haudenschild C."/>
            <person name="Kitzman J."/>
            <person name="Nakayama T."/>
            <person name="Izutsu Y."/>
            <person name="Robert J."/>
            <person name="Fortriede J."/>
            <person name="Burns K."/>
            <person name="Lotay V."/>
            <person name="Karimi K."/>
            <person name="Yasuoka Y."/>
            <person name="Dichmann D.S."/>
            <person name="Flajnik M.F."/>
            <person name="Houston D.W."/>
            <person name="Shendure J."/>
            <person name="DuPasquier L."/>
            <person name="Vize P.D."/>
            <person name="Zorn A.M."/>
            <person name="Ito M."/>
            <person name="Marcotte E.M."/>
            <person name="Wallingford J.B."/>
            <person name="Ito Y."/>
            <person name="Asashima M."/>
            <person name="Ueno N."/>
            <person name="Matsuda Y."/>
            <person name="Veenstra G.J."/>
            <person name="Fujiyama A."/>
            <person name="Harland R.M."/>
            <person name="Taira M."/>
            <person name="Rokhsar D.S."/>
        </authorList>
    </citation>
    <scope>NUCLEOTIDE SEQUENCE [LARGE SCALE GENOMIC DNA]</scope>
    <source>
        <strain evidence="2">J</strain>
    </source>
</reference>
<protein>
    <submittedName>
        <fullName evidence="1">Uncharacterized protein</fullName>
    </submittedName>
</protein>
<evidence type="ECO:0000313" key="2">
    <source>
        <dbReference type="Proteomes" id="UP000694892"/>
    </source>
</evidence>